<evidence type="ECO:0000313" key="2">
    <source>
        <dbReference type="Proteomes" id="UP001501074"/>
    </source>
</evidence>
<dbReference type="EMBL" id="BAAAZO010000010">
    <property type="protein sequence ID" value="GAA3627317.1"/>
    <property type="molecule type" value="Genomic_DNA"/>
</dbReference>
<gene>
    <name evidence="1" type="ORF">GCM10022223_50750</name>
</gene>
<sequence length="102" mass="10763">MAGVCVEPLPLVPEALDELPEQADTARTEAIIRLPTATRGVLLFTGPAFRNHADVRRVHICCTSGRSTLVDISESFAHGAVLHAGRGERPAGRLVVGAGQVL</sequence>
<name>A0ABP7A919_9ACTN</name>
<dbReference type="Proteomes" id="UP001501074">
    <property type="component" value="Unassembled WGS sequence"/>
</dbReference>
<proteinExistence type="predicted"/>
<protein>
    <submittedName>
        <fullName evidence="1">Uncharacterized protein</fullName>
    </submittedName>
</protein>
<keyword evidence="2" id="KW-1185">Reference proteome</keyword>
<reference evidence="2" key="1">
    <citation type="journal article" date="2019" name="Int. J. Syst. Evol. Microbiol.">
        <title>The Global Catalogue of Microorganisms (GCM) 10K type strain sequencing project: providing services to taxonomists for standard genome sequencing and annotation.</title>
        <authorList>
            <consortium name="The Broad Institute Genomics Platform"/>
            <consortium name="The Broad Institute Genome Sequencing Center for Infectious Disease"/>
            <person name="Wu L."/>
            <person name="Ma J."/>
        </authorList>
    </citation>
    <scope>NUCLEOTIDE SEQUENCE [LARGE SCALE GENOMIC DNA]</scope>
    <source>
        <strain evidence="2">JCM 16902</strain>
    </source>
</reference>
<evidence type="ECO:0000313" key="1">
    <source>
        <dbReference type="EMBL" id="GAA3627317.1"/>
    </source>
</evidence>
<organism evidence="1 2">
    <name type="scientific">Kineosporia mesophila</name>
    <dbReference type="NCBI Taxonomy" id="566012"/>
    <lineage>
        <taxon>Bacteria</taxon>
        <taxon>Bacillati</taxon>
        <taxon>Actinomycetota</taxon>
        <taxon>Actinomycetes</taxon>
        <taxon>Kineosporiales</taxon>
        <taxon>Kineosporiaceae</taxon>
        <taxon>Kineosporia</taxon>
    </lineage>
</organism>
<accession>A0ABP7A919</accession>
<comment type="caution">
    <text evidence="1">The sequence shown here is derived from an EMBL/GenBank/DDBJ whole genome shotgun (WGS) entry which is preliminary data.</text>
</comment>